<keyword evidence="4" id="KW-0804">Transcription</keyword>
<dbReference type="PANTHER" id="PTHR30419:SF31">
    <property type="entry name" value="BLR3139 PROTEIN"/>
    <property type="match status" value="1"/>
</dbReference>
<name>A0ABT7N526_9BURK</name>
<keyword evidence="2" id="KW-0805">Transcription regulation</keyword>
<dbReference type="SUPFAM" id="SSF46785">
    <property type="entry name" value="Winged helix' DNA-binding domain"/>
    <property type="match status" value="1"/>
</dbReference>
<dbReference type="EMBL" id="JASZYV010000001">
    <property type="protein sequence ID" value="MDM0043027.1"/>
    <property type="molecule type" value="Genomic_DNA"/>
</dbReference>
<dbReference type="Gene3D" id="3.40.190.290">
    <property type="match status" value="1"/>
</dbReference>
<dbReference type="RefSeq" id="WP_286658152.1">
    <property type="nucleotide sequence ID" value="NZ_JASZYV010000001.1"/>
</dbReference>
<evidence type="ECO:0000259" key="5">
    <source>
        <dbReference type="PROSITE" id="PS50931"/>
    </source>
</evidence>
<dbReference type="Pfam" id="PF00126">
    <property type="entry name" value="HTH_1"/>
    <property type="match status" value="1"/>
</dbReference>
<dbReference type="PROSITE" id="PS50931">
    <property type="entry name" value="HTH_LYSR"/>
    <property type="match status" value="1"/>
</dbReference>
<gene>
    <name evidence="6" type="ORF">QTH91_00900</name>
</gene>
<organism evidence="6 7">
    <name type="scientific">Variovorax dokdonensis</name>
    <dbReference type="NCBI Taxonomy" id="344883"/>
    <lineage>
        <taxon>Bacteria</taxon>
        <taxon>Pseudomonadati</taxon>
        <taxon>Pseudomonadota</taxon>
        <taxon>Betaproteobacteria</taxon>
        <taxon>Burkholderiales</taxon>
        <taxon>Comamonadaceae</taxon>
        <taxon>Variovorax</taxon>
    </lineage>
</organism>
<evidence type="ECO:0000256" key="4">
    <source>
        <dbReference type="ARBA" id="ARBA00023163"/>
    </source>
</evidence>
<accession>A0ABT7N526</accession>
<protein>
    <submittedName>
        <fullName evidence="6">LysR substrate-binding domain-containing protein</fullName>
    </submittedName>
</protein>
<dbReference type="Gene3D" id="1.10.10.10">
    <property type="entry name" value="Winged helix-like DNA-binding domain superfamily/Winged helix DNA-binding domain"/>
    <property type="match status" value="1"/>
</dbReference>
<feature type="domain" description="HTH lysR-type" evidence="5">
    <location>
        <begin position="1"/>
        <end position="59"/>
    </location>
</feature>
<comment type="caution">
    <text evidence="6">The sequence shown here is derived from an EMBL/GenBank/DDBJ whole genome shotgun (WGS) entry which is preliminary data.</text>
</comment>
<dbReference type="InterPro" id="IPR005119">
    <property type="entry name" value="LysR_subst-bd"/>
</dbReference>
<sequence>MNLFVSLKYLVALDDHRHFGRAALACSVTQPALSNAIRALEVSFDTSIVKRGRNFAGFTVEGERILASGRRILREYELLQQDLHSSRDAPRGHLVVGAVPTAMPIAARFVAMLQERHPGIVPTLRSMSSVEVETGLESLSLDMGLGYTERMDKSASMVRVIPQYTEHYFLLRKAKAAKRNGPRIGPPMRWSEVGKLPLCLLSAEMHNRTIIDRAFAEAGVDPQPAIETNSISTLALSVRAGKVCSIMPGALVDDVQGYDDIEALPLVEPKVEIRIAFMVHDTNRPSRTLEAALAFADDPAWKREVAGHAGALE</sequence>
<evidence type="ECO:0000313" key="6">
    <source>
        <dbReference type="EMBL" id="MDM0043027.1"/>
    </source>
</evidence>
<evidence type="ECO:0000256" key="2">
    <source>
        <dbReference type="ARBA" id="ARBA00023015"/>
    </source>
</evidence>
<proteinExistence type="inferred from homology"/>
<evidence type="ECO:0000256" key="1">
    <source>
        <dbReference type="ARBA" id="ARBA00009437"/>
    </source>
</evidence>
<dbReference type="Pfam" id="PF03466">
    <property type="entry name" value="LysR_substrate"/>
    <property type="match status" value="1"/>
</dbReference>
<keyword evidence="3" id="KW-0238">DNA-binding</keyword>
<dbReference type="InterPro" id="IPR050950">
    <property type="entry name" value="HTH-type_LysR_regulators"/>
</dbReference>
<dbReference type="SUPFAM" id="SSF53850">
    <property type="entry name" value="Periplasmic binding protein-like II"/>
    <property type="match status" value="1"/>
</dbReference>
<evidence type="ECO:0000313" key="7">
    <source>
        <dbReference type="Proteomes" id="UP001174908"/>
    </source>
</evidence>
<reference evidence="6" key="1">
    <citation type="submission" date="2023-06" db="EMBL/GenBank/DDBJ databases">
        <authorList>
            <person name="Jiang Y."/>
            <person name="Liu Q."/>
        </authorList>
    </citation>
    <scope>NUCLEOTIDE SEQUENCE</scope>
    <source>
        <strain evidence="6">CGMCC 1.12089</strain>
    </source>
</reference>
<keyword evidence="7" id="KW-1185">Reference proteome</keyword>
<dbReference type="PANTHER" id="PTHR30419">
    <property type="entry name" value="HTH-TYPE TRANSCRIPTIONAL REGULATOR YBHD"/>
    <property type="match status" value="1"/>
</dbReference>
<dbReference type="InterPro" id="IPR036388">
    <property type="entry name" value="WH-like_DNA-bd_sf"/>
</dbReference>
<dbReference type="InterPro" id="IPR036390">
    <property type="entry name" value="WH_DNA-bd_sf"/>
</dbReference>
<dbReference type="InterPro" id="IPR000847">
    <property type="entry name" value="LysR_HTH_N"/>
</dbReference>
<dbReference type="Proteomes" id="UP001174908">
    <property type="component" value="Unassembled WGS sequence"/>
</dbReference>
<evidence type="ECO:0000256" key="3">
    <source>
        <dbReference type="ARBA" id="ARBA00023125"/>
    </source>
</evidence>
<comment type="similarity">
    <text evidence="1">Belongs to the LysR transcriptional regulatory family.</text>
</comment>